<feature type="transmembrane region" description="Helical" evidence="12">
    <location>
        <begin position="1376"/>
        <end position="1397"/>
    </location>
</feature>
<keyword evidence="11" id="KW-0807">Transducer</keyword>
<dbReference type="Gene3D" id="2.10.50.30">
    <property type="entry name" value="GPCR, family 3, nine cysteines domain"/>
    <property type="match status" value="2"/>
</dbReference>
<keyword evidence="5 13" id="KW-0732">Signal</keyword>
<dbReference type="PROSITE" id="PS50259">
    <property type="entry name" value="G_PROTEIN_RECEP_F3_4"/>
    <property type="match status" value="2"/>
</dbReference>
<dbReference type="GO" id="GO:0005886">
    <property type="term" value="C:plasma membrane"/>
    <property type="evidence" value="ECO:0007669"/>
    <property type="project" value="UniProtKB-SubCell"/>
</dbReference>
<dbReference type="Proteomes" id="UP000246464">
    <property type="component" value="Chromosome 3"/>
</dbReference>
<dbReference type="EMBL" id="CP026245">
    <property type="protein sequence ID" value="AWO98881.1"/>
    <property type="molecule type" value="Genomic_DNA"/>
</dbReference>
<evidence type="ECO:0000256" key="12">
    <source>
        <dbReference type="SAM" id="Phobius"/>
    </source>
</evidence>
<keyword evidence="6 12" id="KW-1133">Transmembrane helix</keyword>
<keyword evidence="4 12" id="KW-0812">Transmembrane</keyword>
<dbReference type="FunFam" id="3.40.50.2300:FF:000016">
    <property type="entry name" value="Taste 1 receptor member 2"/>
    <property type="match status" value="2"/>
</dbReference>
<dbReference type="InterPro" id="IPR011500">
    <property type="entry name" value="GPCR_3_9-Cys_dom"/>
</dbReference>
<dbReference type="InterPro" id="IPR017979">
    <property type="entry name" value="GPCR_3_CS"/>
</dbReference>
<gene>
    <name evidence="15" type="ORF">SMAX5B_013478</name>
</gene>
<keyword evidence="16" id="KW-1185">Reference proteome</keyword>
<feature type="transmembrane region" description="Helical" evidence="12">
    <location>
        <begin position="1535"/>
        <end position="1555"/>
    </location>
</feature>
<feature type="domain" description="G-protein coupled receptors family 3 profile" evidence="14">
    <location>
        <begin position="608"/>
        <end position="737"/>
    </location>
</feature>
<dbReference type="Pfam" id="PF00003">
    <property type="entry name" value="7tm_3"/>
    <property type="match status" value="2"/>
</dbReference>
<evidence type="ECO:0000256" key="8">
    <source>
        <dbReference type="ARBA" id="ARBA00023136"/>
    </source>
</evidence>
<evidence type="ECO:0000256" key="13">
    <source>
        <dbReference type="SAM" id="SignalP"/>
    </source>
</evidence>
<evidence type="ECO:0000256" key="11">
    <source>
        <dbReference type="ARBA" id="ARBA00023224"/>
    </source>
</evidence>
<proteinExistence type="inferred from homology"/>
<dbReference type="Pfam" id="PF01094">
    <property type="entry name" value="ANF_receptor"/>
    <property type="match status" value="2"/>
</dbReference>
<protein>
    <submittedName>
        <fullName evidence="15">Putative extracellular calcium-sensing receptor-like</fullName>
    </submittedName>
</protein>
<dbReference type="PANTHER" id="PTHR24061:SF579">
    <property type="entry name" value="OLFACTORY RECEPTOR C FAMILY, U1"/>
    <property type="match status" value="1"/>
</dbReference>
<dbReference type="PANTHER" id="PTHR24061">
    <property type="entry name" value="CALCIUM-SENSING RECEPTOR-RELATED"/>
    <property type="match status" value="1"/>
</dbReference>
<comment type="subcellular location">
    <subcellularLocation>
        <location evidence="1">Cell membrane</location>
        <topology evidence="1">Multi-pass membrane protein</topology>
    </subcellularLocation>
</comment>
<dbReference type="PRINTS" id="PR00248">
    <property type="entry name" value="GPCRMGR"/>
</dbReference>
<keyword evidence="8 12" id="KW-0472">Membrane</keyword>
<sequence length="1607" mass="176636">MQTLGMGISTLFVGLRLALLFFELNSAIALHGSGVGLNQRARLSAVASSVKCKLQGTAHLPAFSMDGDYVIGGVFSIHNYMYAERHDFSTMPEPLSIDSRELRFSRSMAFAIEEINDSTNLLPGIRLGYQIYDSCASVPMAVHLAFQLSNGLDPEFNTNNNCSQSGMVMAVVGESGSTPSISMSRVFGPFNIPQVSHYATCACLSNKQQYPSFFRTIPSDQFQANALARLVKHFGWTWIGAVRSDSDYGNNGMASFLDAANKEGICVEYSEAFYRTHPRSKIQRVADVIRRSTAVVVVAFAAPGDMRILLEELSREPSPPRQWIGSEAWVTDPGMLRFNFCAGAIGFGIQQSVIPGLRDFLLDLSPTKVAASPVLTEFWETEFNCRLGKSAGTGKSLCDGTEDIQTLRSPYTDTSQLRITNMVYKAVYAIAHAIHNAVCHKTNSTTECDKFTRIESEQVLTQLKTVSFSQNGYDVSFDANGDPVATYELINWQKRESGSIELVTAGHYNASLPVGQEFHINRNLTWVEGSTQVPMSVCTDSCPPGTRKVLQKGKPSCCYDCIPCPEGDISNATDSPDCFPCPQEFWPNAEKNSCFPKPVEYLSYHEVLGIILAAFSVGGACLAMITAAVFFRHKTSPIVRANNSELSFLLLFSLTLCFLCSLTFMGVPSVWSCMLRHTAFGITFVLCISCILGKTIVVLMAFKATLPGSSVMKWFGPPQQRMTVVFFTFIQVLICTVCGKGMNSLAEGALKEQETESKKLNGLDSSFPQCVTLVDSDSLALQSDGDVVIGGVFPLHYVAPEPQHSYSTKPQLIPCSGFDHRAFRWMMTMVFAVEEINRDSSLLPGVTLGYRIIDSCDNVHTSLQALYPLISHSKAVATKVKQGEETSSPVPAVIGLASSSPTRAVAHTLGAFNIPLVSYFATCTCLTDKHMYPSFLRTVPSDLFQVRGLVQLVTFLGWLWVGTIGTTDDYSHYGIQAFSKQFRLQGGCVAFHLTIPESPTEAEIQDMADGLQSSTAQVVVVFATEGQLLGLLVELAERNVTAIQWVASEAWVTASLLTSPGFHPLLEGTLGFSFPGVTIPGLKEFLLNIHPSPKEGMEFVNMFWEELFGWGESTFKGSTDEKPVCTGSEDLRYTNSSYTDVSLVRISYNVYKAVYAIAHALHNLLNCDSAGLNKDMCEKHKSFAPRQLLDHLKTVNFTNQFEEKVYFDANGEPVPLYDIINWQKNSMGEIRFVKVGSYDGSAPLGRQLQIQRSSIVWTNGQSQVPVSQCSAPCPLGSRKARRLREPHCCFDCLPCADGEISNQTGSTECRKCPEFYWSDKDKVKCVAGVEEFLSFSDTMGIILVVLTLLGVVLTTIITTVFLRFRSTPIVKANNSEISFLLLLSLKLCFLCSLVFIGQPSVWTCRLRQAAFGVSFVLCLSCLLVKTIVVLLAFKVNIPGSSVLKLFGPSQQRSLILCTTAPQVCLCAGCLLGAPPFPFRNPTYQASTGKIVVECMEPWPPGFYLVLGYIGLLAFLCLLLAFLGRKLPDVFNEAKLITFSMLIFWAVWLSFIPAYVSSPGKFTVAVEIFAILASSFGLLLCIFVPKCYIILLRPERNIKRGMTGKHAR</sequence>
<evidence type="ECO:0000256" key="1">
    <source>
        <dbReference type="ARBA" id="ARBA00004651"/>
    </source>
</evidence>
<dbReference type="PRINTS" id="PR01535">
    <property type="entry name" value="VOMERONASL2R"/>
</dbReference>
<keyword evidence="10" id="KW-0325">Glycoprotein</keyword>
<dbReference type="InterPro" id="IPR038550">
    <property type="entry name" value="GPCR_3_9-Cys_sf"/>
</dbReference>
<dbReference type="Pfam" id="PF07562">
    <property type="entry name" value="NCD3G"/>
    <property type="match status" value="2"/>
</dbReference>
<feature type="domain" description="G-protein coupled receptors family 3 profile" evidence="14">
    <location>
        <begin position="1339"/>
        <end position="1605"/>
    </location>
</feature>
<evidence type="ECO:0000256" key="3">
    <source>
        <dbReference type="ARBA" id="ARBA00022475"/>
    </source>
</evidence>
<evidence type="ECO:0000256" key="5">
    <source>
        <dbReference type="ARBA" id="ARBA00022729"/>
    </source>
</evidence>
<evidence type="ECO:0000256" key="9">
    <source>
        <dbReference type="ARBA" id="ARBA00023170"/>
    </source>
</evidence>
<feature type="transmembrane region" description="Helical" evidence="12">
    <location>
        <begin position="1409"/>
        <end position="1433"/>
    </location>
</feature>
<evidence type="ECO:0000256" key="7">
    <source>
        <dbReference type="ARBA" id="ARBA00023040"/>
    </source>
</evidence>
<evidence type="ECO:0000256" key="2">
    <source>
        <dbReference type="ARBA" id="ARBA00007242"/>
    </source>
</evidence>
<evidence type="ECO:0000313" key="15">
    <source>
        <dbReference type="EMBL" id="AWO98881.1"/>
    </source>
</evidence>
<dbReference type="InterPro" id="IPR017978">
    <property type="entry name" value="GPCR_3_C"/>
</dbReference>
<dbReference type="InterPro" id="IPR028082">
    <property type="entry name" value="Peripla_BP_I"/>
</dbReference>
<dbReference type="FunFam" id="2.10.50.30:FF:000002">
    <property type="entry name" value="Vomeronasal 2 receptor, h1"/>
    <property type="match status" value="1"/>
</dbReference>
<dbReference type="InterPro" id="IPR004073">
    <property type="entry name" value="GPCR_3_vmron_rcpt_2"/>
</dbReference>
<feature type="transmembrane region" description="Helical" evidence="12">
    <location>
        <begin position="1502"/>
        <end position="1523"/>
    </location>
</feature>
<feature type="transmembrane region" description="Helical" evidence="12">
    <location>
        <begin position="1339"/>
        <end position="1364"/>
    </location>
</feature>
<feature type="transmembrane region" description="Helical" evidence="12">
    <location>
        <begin position="646"/>
        <end position="667"/>
    </location>
</feature>
<keyword evidence="7" id="KW-0297">G-protein coupled receptor</keyword>
<reference evidence="15 16" key="1">
    <citation type="submission" date="2017-12" db="EMBL/GenBank/DDBJ databases">
        <title>Integrating genomic resources of turbot (Scophthalmus maximus) in depth evaluation of genetic and physical mapping variation across individuals.</title>
        <authorList>
            <person name="Martinez P."/>
        </authorList>
    </citation>
    <scope>NUCLEOTIDE SEQUENCE [LARGE SCALE GENOMIC DNA]</scope>
</reference>
<dbReference type="InterPro" id="IPR000068">
    <property type="entry name" value="GPCR_3_Ca_sens_rcpt-rel"/>
</dbReference>
<dbReference type="GO" id="GO:0004930">
    <property type="term" value="F:G protein-coupled receptor activity"/>
    <property type="evidence" value="ECO:0007669"/>
    <property type="project" value="UniProtKB-KW"/>
</dbReference>
<organism evidence="15 16">
    <name type="scientific">Scophthalmus maximus</name>
    <name type="common">Turbot</name>
    <name type="synonym">Psetta maxima</name>
    <dbReference type="NCBI Taxonomy" id="52904"/>
    <lineage>
        <taxon>Eukaryota</taxon>
        <taxon>Metazoa</taxon>
        <taxon>Chordata</taxon>
        <taxon>Craniata</taxon>
        <taxon>Vertebrata</taxon>
        <taxon>Euteleostomi</taxon>
        <taxon>Actinopterygii</taxon>
        <taxon>Neopterygii</taxon>
        <taxon>Teleostei</taxon>
        <taxon>Neoteleostei</taxon>
        <taxon>Acanthomorphata</taxon>
        <taxon>Carangaria</taxon>
        <taxon>Pleuronectiformes</taxon>
        <taxon>Pleuronectoidei</taxon>
        <taxon>Scophthalmidae</taxon>
        <taxon>Scophthalmus</taxon>
    </lineage>
</organism>
<dbReference type="FunFam" id="2.10.50.30:FF:000003">
    <property type="entry name" value="Vomeronasal 2, receptor 120"/>
    <property type="match status" value="1"/>
</dbReference>
<dbReference type="PROSITE" id="PS00981">
    <property type="entry name" value="G_PROTEIN_RECEP_F3_3"/>
    <property type="match status" value="1"/>
</dbReference>
<feature type="transmembrane region" description="Helical" evidence="12">
    <location>
        <begin position="723"/>
        <end position="742"/>
    </location>
</feature>
<feature type="transmembrane region" description="Helical" evidence="12">
    <location>
        <begin position="1454"/>
        <end position="1473"/>
    </location>
</feature>
<dbReference type="STRING" id="52904.ENSSMAP00000016969"/>
<evidence type="ECO:0000256" key="10">
    <source>
        <dbReference type="ARBA" id="ARBA00023180"/>
    </source>
</evidence>
<feature type="transmembrane region" description="Helical" evidence="12">
    <location>
        <begin position="607"/>
        <end position="631"/>
    </location>
</feature>
<feature type="transmembrane region" description="Helical" evidence="12">
    <location>
        <begin position="1567"/>
        <end position="1591"/>
    </location>
</feature>
<feature type="transmembrane region" description="Helical" evidence="12">
    <location>
        <begin position="679"/>
        <end position="702"/>
    </location>
</feature>
<name>A0A2U9B540_SCOMX</name>
<evidence type="ECO:0000256" key="6">
    <source>
        <dbReference type="ARBA" id="ARBA00022989"/>
    </source>
</evidence>
<evidence type="ECO:0000256" key="4">
    <source>
        <dbReference type="ARBA" id="ARBA00022692"/>
    </source>
</evidence>
<feature type="signal peptide" evidence="13">
    <location>
        <begin position="1"/>
        <end position="29"/>
    </location>
</feature>
<comment type="similarity">
    <text evidence="2">Belongs to the G-protein coupled receptor 3 family.</text>
</comment>
<dbReference type="SUPFAM" id="SSF53822">
    <property type="entry name" value="Periplasmic binding protein-like I"/>
    <property type="match status" value="2"/>
</dbReference>
<dbReference type="InterPro" id="IPR001828">
    <property type="entry name" value="ANF_lig-bd_rcpt"/>
</dbReference>
<dbReference type="Gene3D" id="3.40.50.2300">
    <property type="match status" value="4"/>
</dbReference>
<evidence type="ECO:0000313" key="16">
    <source>
        <dbReference type="Proteomes" id="UP000246464"/>
    </source>
</evidence>
<evidence type="ECO:0000259" key="14">
    <source>
        <dbReference type="PROSITE" id="PS50259"/>
    </source>
</evidence>
<feature type="chain" id="PRO_5016101058" evidence="13">
    <location>
        <begin position="30"/>
        <end position="1607"/>
    </location>
</feature>
<keyword evidence="3" id="KW-1003">Cell membrane</keyword>
<keyword evidence="9 15" id="KW-0675">Receptor</keyword>
<dbReference type="InterPro" id="IPR000337">
    <property type="entry name" value="GPCR_3"/>
</dbReference>
<accession>A0A2U9B540</accession>